<organism evidence="1 2">
    <name type="scientific">Vespula vulgaris</name>
    <name type="common">Yellow jacket</name>
    <name type="synonym">Wasp</name>
    <dbReference type="NCBI Taxonomy" id="7454"/>
    <lineage>
        <taxon>Eukaryota</taxon>
        <taxon>Metazoa</taxon>
        <taxon>Ecdysozoa</taxon>
        <taxon>Arthropoda</taxon>
        <taxon>Hexapoda</taxon>
        <taxon>Insecta</taxon>
        <taxon>Pterygota</taxon>
        <taxon>Neoptera</taxon>
        <taxon>Endopterygota</taxon>
        <taxon>Hymenoptera</taxon>
        <taxon>Apocrita</taxon>
        <taxon>Aculeata</taxon>
        <taxon>Vespoidea</taxon>
        <taxon>Vespidae</taxon>
        <taxon>Vespinae</taxon>
        <taxon>Vespula</taxon>
    </lineage>
</organism>
<sequence>MGRRGKKNCSAPAAAAAAAATDGGWRSSRTLQFYIEPFNRSENIESISVRIEVPSFIESKDWDKAIVILLTWQKRRHVGYQMDFGVDSSSFIGLMACGVRGNWEKYIKSFSRLAAGNEEIAAFTYIHLKAAFKTLHYSPTRACCPSRGRGLCISHLPLEYGRRFRLQHSVAASKD</sequence>
<evidence type="ECO:0000313" key="1">
    <source>
        <dbReference type="EMBL" id="KAF7389072.1"/>
    </source>
</evidence>
<reference evidence="1" key="1">
    <citation type="journal article" date="2020" name="G3 (Bethesda)">
        <title>High-Quality Assemblies for Three Invasive Social Wasps from the &lt;i&gt;Vespula&lt;/i&gt; Genus.</title>
        <authorList>
            <person name="Harrop T.W.R."/>
            <person name="Guhlin J."/>
            <person name="McLaughlin G.M."/>
            <person name="Permina E."/>
            <person name="Stockwell P."/>
            <person name="Gilligan J."/>
            <person name="Le Lec M.F."/>
            <person name="Gruber M.A.M."/>
            <person name="Quinn O."/>
            <person name="Lovegrove M."/>
            <person name="Duncan E.J."/>
            <person name="Remnant E.J."/>
            <person name="Van Eeckhoven J."/>
            <person name="Graham B."/>
            <person name="Knapp R.A."/>
            <person name="Langford K.W."/>
            <person name="Kronenberg Z."/>
            <person name="Press M.O."/>
            <person name="Eacker S.M."/>
            <person name="Wilson-Rankin E.E."/>
            <person name="Purcell J."/>
            <person name="Lester P.J."/>
            <person name="Dearden P.K."/>
        </authorList>
    </citation>
    <scope>NUCLEOTIDE SEQUENCE</scope>
    <source>
        <strain evidence="1">Marl-1</strain>
    </source>
</reference>
<dbReference type="EMBL" id="JACSEA010000011">
    <property type="protein sequence ID" value="KAF7389072.1"/>
    <property type="molecule type" value="Genomic_DNA"/>
</dbReference>
<accession>A0A834MXT1</accession>
<name>A0A834MXT1_VESVU</name>
<dbReference type="AlphaFoldDB" id="A0A834MXT1"/>
<comment type="caution">
    <text evidence="1">The sequence shown here is derived from an EMBL/GenBank/DDBJ whole genome shotgun (WGS) entry which is preliminary data.</text>
</comment>
<proteinExistence type="predicted"/>
<protein>
    <submittedName>
        <fullName evidence="1">Uncharacterized protein</fullName>
    </submittedName>
</protein>
<gene>
    <name evidence="1" type="ORF">HZH66_010209</name>
</gene>
<evidence type="ECO:0000313" key="2">
    <source>
        <dbReference type="Proteomes" id="UP000614350"/>
    </source>
</evidence>
<dbReference type="Proteomes" id="UP000614350">
    <property type="component" value="Unassembled WGS sequence"/>
</dbReference>
<keyword evidence="2" id="KW-1185">Reference proteome</keyword>